<dbReference type="Proteomes" id="UP000242637">
    <property type="component" value="Chromosome 1"/>
</dbReference>
<evidence type="ECO:0000256" key="1">
    <source>
        <dbReference type="SAM" id="SignalP"/>
    </source>
</evidence>
<dbReference type="GO" id="GO:0008745">
    <property type="term" value="F:N-acetylmuramoyl-L-alanine amidase activity"/>
    <property type="evidence" value="ECO:0007669"/>
    <property type="project" value="UniProtKB-EC"/>
</dbReference>
<reference evidence="2 3" key="1">
    <citation type="submission" date="2017-06" db="EMBL/GenBank/DDBJ databases">
        <authorList>
            <consortium name="Pathogen Informatics"/>
        </authorList>
    </citation>
    <scope>NUCLEOTIDE SEQUENCE [LARGE SCALE GENOMIC DNA]</scope>
    <source>
        <strain evidence="2 3">NCTC13039</strain>
    </source>
</reference>
<dbReference type="PANTHER" id="PTHR30032">
    <property type="entry name" value="N-ACETYLMURAMOYL-L-ALANINE AMIDASE-RELATED"/>
    <property type="match status" value="1"/>
</dbReference>
<dbReference type="KEGG" id="dco:SAMEA4475696_0809"/>
<dbReference type="Gene3D" id="3.40.50.12090">
    <property type="match status" value="1"/>
</dbReference>
<sequence>MLMRPRTPLIAAALATSVTLTTAFTATADPAPISKITHINWTTPPTLTRIAGTDRYSTATAISQKYWPNGSSTIYLANGLNRADALAAGPAAAHAEAPLLLTTPDSIPETVLAEIRRLQPTTIYLVGGTKALPEHLTQQLRDIPHITRIYGTNRYTTAAALAATIPHPSKIYVASGHDDDWPDAITAGAAAAGEHAPLLLAAPTGLPPQSIKHTGTIHLVGNTKRLTPAIHKAIRTNAPTARITHTSGTGNNIYSTNTALISISPTLSKTSTVFFTTGTHWPDAIAGIPAAGKASAPITLTTSTCMPNSTADLLRAMPLRSAIQLGGINTIDIASFDDRCSW</sequence>
<dbReference type="PANTHER" id="PTHR30032:SF8">
    <property type="entry name" value="GERMINATION-SPECIFIC N-ACETYLMURAMOYL-L-ALANINE AMIDASE"/>
    <property type="match status" value="1"/>
</dbReference>
<evidence type="ECO:0000313" key="2">
    <source>
        <dbReference type="EMBL" id="SNV19774.1"/>
    </source>
</evidence>
<dbReference type="EMBL" id="LT906453">
    <property type="protein sequence ID" value="SNV19774.1"/>
    <property type="molecule type" value="Genomic_DNA"/>
</dbReference>
<keyword evidence="1" id="KW-0732">Signal</keyword>
<keyword evidence="2" id="KW-0378">Hydrolase</keyword>
<keyword evidence="3" id="KW-1185">Reference proteome</keyword>
<dbReference type="EC" id="3.5.1.28" evidence="2"/>
<dbReference type="InterPro" id="IPR007253">
    <property type="entry name" value="Cell_wall-bd_2"/>
</dbReference>
<proteinExistence type="predicted"/>
<dbReference type="STRING" id="1121387.GCA_000429885_02298"/>
<accession>A0A239VE45</accession>
<dbReference type="AlphaFoldDB" id="A0A239VE45"/>
<dbReference type="InterPro" id="IPR051922">
    <property type="entry name" value="Bact_Sporulation_Assoc"/>
</dbReference>
<gene>
    <name evidence="2" type="primary">lytC_2</name>
    <name evidence="2" type="ORF">SAMEA4475696_00809</name>
</gene>
<evidence type="ECO:0000313" key="3">
    <source>
        <dbReference type="Proteomes" id="UP000242637"/>
    </source>
</evidence>
<dbReference type="Pfam" id="PF04122">
    <property type="entry name" value="CW_binding_2"/>
    <property type="match status" value="3"/>
</dbReference>
<protein>
    <submittedName>
        <fullName evidence="2">N-acetylmuramoyl-L-alanine amidase LytC</fullName>
        <ecNumber evidence="2">3.5.1.28</ecNumber>
    </submittedName>
</protein>
<feature type="signal peptide" evidence="1">
    <location>
        <begin position="1"/>
        <end position="28"/>
    </location>
</feature>
<name>A0A239VE45_9MICO</name>
<feature type="chain" id="PRO_5011271322" evidence="1">
    <location>
        <begin position="29"/>
        <end position="342"/>
    </location>
</feature>
<dbReference type="GeneID" id="63459064"/>
<dbReference type="OrthoDB" id="5116373at2"/>
<dbReference type="RefSeq" id="WP_028327798.1">
    <property type="nucleotide sequence ID" value="NZ_LT906453.1"/>
</dbReference>
<organism evidence="2 3">
    <name type="scientific">Dermatophilus congolensis</name>
    <dbReference type="NCBI Taxonomy" id="1863"/>
    <lineage>
        <taxon>Bacteria</taxon>
        <taxon>Bacillati</taxon>
        <taxon>Actinomycetota</taxon>
        <taxon>Actinomycetes</taxon>
        <taxon>Micrococcales</taxon>
        <taxon>Dermatophilaceae</taxon>
        <taxon>Dermatophilus</taxon>
    </lineage>
</organism>